<evidence type="ECO:0000313" key="5">
    <source>
        <dbReference type="EMBL" id="KAG2972447.1"/>
    </source>
</evidence>
<dbReference type="EMBL" id="RCMV01000601">
    <property type="protein sequence ID" value="KAG3214886.1"/>
    <property type="molecule type" value="Genomic_DNA"/>
</dbReference>
<reference evidence="7 8" key="1">
    <citation type="submission" date="2018-01" db="EMBL/GenBank/DDBJ databases">
        <title>Draft genome of the strawberry crown rot pathogen Phytophthora cactorum.</title>
        <authorList>
            <person name="Armitage A.D."/>
            <person name="Lysoe E."/>
            <person name="Nellist C.F."/>
            <person name="Harrison R.J."/>
            <person name="Brurberg M.B."/>
        </authorList>
    </citation>
    <scope>NUCLEOTIDE SEQUENCE [LARGE SCALE GENOMIC DNA]</scope>
    <source>
        <strain evidence="7 8">10300</strain>
    </source>
</reference>
<dbReference type="EMBL" id="RCMK01000630">
    <property type="protein sequence ID" value="KAG2918371.1"/>
    <property type="molecule type" value="Genomic_DNA"/>
</dbReference>
<dbReference type="Proteomes" id="UP000735874">
    <property type="component" value="Unassembled WGS sequence"/>
</dbReference>
<evidence type="ECO:0000313" key="3">
    <source>
        <dbReference type="EMBL" id="KAG2902906.1"/>
    </source>
</evidence>
<keyword evidence="8" id="KW-1185">Reference proteome</keyword>
<evidence type="ECO:0000313" key="2">
    <source>
        <dbReference type="EMBL" id="KAG2851569.1"/>
    </source>
</evidence>
<feature type="region of interest" description="Disordered" evidence="1">
    <location>
        <begin position="86"/>
        <end position="167"/>
    </location>
</feature>
<feature type="compositionally biased region" description="Basic residues" evidence="1">
    <location>
        <begin position="137"/>
        <end position="161"/>
    </location>
</feature>
<dbReference type="EMBL" id="RCMG01000599">
    <property type="protein sequence ID" value="KAG2851569.1"/>
    <property type="molecule type" value="Genomic_DNA"/>
</dbReference>
<proteinExistence type="predicted"/>
<dbReference type="Proteomes" id="UP000760860">
    <property type="component" value="Unassembled WGS sequence"/>
</dbReference>
<organism evidence="7 8">
    <name type="scientific">Phytophthora cactorum</name>
    <dbReference type="NCBI Taxonomy" id="29920"/>
    <lineage>
        <taxon>Eukaryota</taxon>
        <taxon>Sar</taxon>
        <taxon>Stramenopiles</taxon>
        <taxon>Oomycota</taxon>
        <taxon>Peronosporomycetes</taxon>
        <taxon>Peronosporales</taxon>
        <taxon>Peronosporaceae</taxon>
        <taxon>Phytophthora</taxon>
    </lineage>
</organism>
<dbReference type="Proteomes" id="UP000697107">
    <property type="component" value="Unassembled WGS sequence"/>
</dbReference>
<dbReference type="AlphaFoldDB" id="A0A329RYA9"/>
<dbReference type="EMBL" id="RCMI01000632">
    <property type="protein sequence ID" value="KAG2902906.1"/>
    <property type="molecule type" value="Genomic_DNA"/>
</dbReference>
<comment type="caution">
    <text evidence="7">The sequence shown here is derived from an EMBL/GenBank/DDBJ whole genome shotgun (WGS) entry which is preliminary data.</text>
</comment>
<evidence type="ECO:0000313" key="7">
    <source>
        <dbReference type="EMBL" id="RAW28198.1"/>
    </source>
</evidence>
<reference evidence="6" key="2">
    <citation type="submission" date="2018-05" db="EMBL/GenBank/DDBJ databases">
        <title>Effector identification in a new, highly contiguous assembly of the strawberry crown rot pathogen Phytophthora cactorum.</title>
        <authorList>
            <person name="Armitage A.D."/>
            <person name="Nellist C.F."/>
            <person name="Bates H."/>
            <person name="Vickerstaff R.J."/>
            <person name="Harrison R.J."/>
        </authorList>
    </citation>
    <scope>NUCLEOTIDE SEQUENCE</scope>
    <source>
        <strain evidence="2">15-7</strain>
        <strain evidence="3">4032</strain>
        <strain evidence="4">4040</strain>
        <strain evidence="5">P415</strain>
        <strain evidence="6">P421</strain>
    </source>
</reference>
<evidence type="ECO:0000256" key="1">
    <source>
        <dbReference type="SAM" id="MobiDB-lite"/>
    </source>
</evidence>
<dbReference type="OrthoDB" id="145430at2759"/>
<evidence type="ECO:0000313" key="4">
    <source>
        <dbReference type="EMBL" id="KAG2918371.1"/>
    </source>
</evidence>
<gene>
    <name evidence="7" type="ORF">PC110_g15409</name>
    <name evidence="2" type="ORF">PC113_g15794</name>
    <name evidence="3" type="ORF">PC115_g15478</name>
    <name evidence="4" type="ORF">PC117_g17094</name>
    <name evidence="5" type="ORF">PC118_g15687</name>
    <name evidence="6" type="ORF">PC129_g14222</name>
</gene>
<dbReference type="EMBL" id="RCML01000619">
    <property type="protein sequence ID" value="KAG2972447.1"/>
    <property type="molecule type" value="Genomic_DNA"/>
</dbReference>
<dbReference type="Proteomes" id="UP000251314">
    <property type="component" value="Unassembled WGS sequence"/>
</dbReference>
<name>A0A329RYA9_9STRA</name>
<dbReference type="Proteomes" id="UP000774804">
    <property type="component" value="Unassembled WGS sequence"/>
</dbReference>
<sequence length="167" mass="18321">MSSRLTTTELKRVRAFLDAALNREEHGTPSEDAQTLQKQFWTEMRAHLRSNAMSTGLEHLDQLAEDVMDHKAGAVLRGTVMALPAPPAANVPSSAVPLAPVPAESPVPLSRESSKGKMPARSKRKAAATTRPSSHPSRNRVPRASPRRTRRRALSAFRRPRSQLCST</sequence>
<dbReference type="VEuPathDB" id="FungiDB:PC110_g15409"/>
<dbReference type="Proteomes" id="UP000736787">
    <property type="component" value="Unassembled WGS sequence"/>
</dbReference>
<protein>
    <submittedName>
        <fullName evidence="7">Uncharacterized protein</fullName>
    </submittedName>
</protein>
<evidence type="ECO:0000313" key="6">
    <source>
        <dbReference type="EMBL" id="KAG3214886.1"/>
    </source>
</evidence>
<accession>A0A329RYA9</accession>
<dbReference type="EMBL" id="MJFZ01000506">
    <property type="protein sequence ID" value="RAW28198.1"/>
    <property type="molecule type" value="Genomic_DNA"/>
</dbReference>
<evidence type="ECO:0000313" key="8">
    <source>
        <dbReference type="Proteomes" id="UP000251314"/>
    </source>
</evidence>